<dbReference type="Gene3D" id="3.80.10.10">
    <property type="entry name" value="Ribonuclease Inhibitor"/>
    <property type="match status" value="2"/>
</dbReference>
<feature type="domain" description="Disease resistance N-terminal" evidence="5">
    <location>
        <begin position="39"/>
        <end position="103"/>
    </location>
</feature>
<organism evidence="7 8">
    <name type="scientific">Vigna unguiculata</name>
    <name type="common">Cowpea</name>
    <dbReference type="NCBI Taxonomy" id="3917"/>
    <lineage>
        <taxon>Eukaryota</taxon>
        <taxon>Viridiplantae</taxon>
        <taxon>Streptophyta</taxon>
        <taxon>Embryophyta</taxon>
        <taxon>Tracheophyta</taxon>
        <taxon>Spermatophyta</taxon>
        <taxon>Magnoliopsida</taxon>
        <taxon>eudicotyledons</taxon>
        <taxon>Gunneridae</taxon>
        <taxon>Pentapetalae</taxon>
        <taxon>rosids</taxon>
        <taxon>fabids</taxon>
        <taxon>Fabales</taxon>
        <taxon>Fabaceae</taxon>
        <taxon>Papilionoideae</taxon>
        <taxon>50 kb inversion clade</taxon>
        <taxon>NPAAA clade</taxon>
        <taxon>indigoferoid/millettioid clade</taxon>
        <taxon>Phaseoleae</taxon>
        <taxon>Vigna</taxon>
    </lineage>
</organism>
<keyword evidence="4" id="KW-0611">Plant defense</keyword>
<dbReference type="InterPro" id="IPR003591">
    <property type="entry name" value="Leu-rich_rpt_typical-subtyp"/>
</dbReference>
<dbReference type="Pfam" id="PF25019">
    <property type="entry name" value="LRR_R13L1-DRL21"/>
    <property type="match status" value="1"/>
</dbReference>
<proteinExistence type="predicted"/>
<dbReference type="PANTHER" id="PTHR47186:SF18">
    <property type="entry name" value="RX N-TERMINAL DOMAIN-CONTAINING PROTEIN"/>
    <property type="match status" value="1"/>
</dbReference>
<gene>
    <name evidence="7" type="ORF">DEO72_LG8g1915</name>
</gene>
<dbReference type="InterPro" id="IPR032675">
    <property type="entry name" value="LRR_dom_sf"/>
</dbReference>
<evidence type="ECO:0000313" key="8">
    <source>
        <dbReference type="Proteomes" id="UP000501690"/>
    </source>
</evidence>
<dbReference type="SUPFAM" id="SSF52058">
    <property type="entry name" value="L domain-like"/>
    <property type="match status" value="2"/>
</dbReference>
<dbReference type="Gene3D" id="1.20.5.4130">
    <property type="match status" value="1"/>
</dbReference>
<evidence type="ECO:0000313" key="7">
    <source>
        <dbReference type="EMBL" id="QCE03886.1"/>
    </source>
</evidence>
<evidence type="ECO:0000256" key="4">
    <source>
        <dbReference type="ARBA" id="ARBA00022821"/>
    </source>
</evidence>
<dbReference type="AlphaFoldDB" id="A0A4D6MQW7"/>
<evidence type="ECO:0000259" key="5">
    <source>
        <dbReference type="Pfam" id="PF18052"/>
    </source>
</evidence>
<keyword evidence="8" id="KW-1185">Reference proteome</keyword>
<name>A0A4D6MQW7_VIGUN</name>
<dbReference type="InterPro" id="IPR056789">
    <property type="entry name" value="LRR_R13L1-DRL21"/>
</dbReference>
<evidence type="ECO:0000256" key="1">
    <source>
        <dbReference type="ARBA" id="ARBA00022614"/>
    </source>
</evidence>
<evidence type="ECO:0000259" key="6">
    <source>
        <dbReference type="Pfam" id="PF25019"/>
    </source>
</evidence>
<dbReference type="GO" id="GO:0006952">
    <property type="term" value="P:defense response"/>
    <property type="evidence" value="ECO:0007669"/>
    <property type="project" value="UniProtKB-KW"/>
</dbReference>
<sequence>MALVGEALISASVHILVEKIMSPEFRHLFCSKELDPLIMNKLKTTLLTLQAVLNDAEEKQITNPAVQDWLHELRDVVYDADNLVDVINTRVLQQKVEADSQTFSYHMMNFLSSSFIPFSGGINSEVQNLLQRLEQFVKEKDILGLKEGVSGALWIGKTTTSVVDQSTIYGRDGDVEKLKKYEDPKPSECLDKVRHLSYSRGEYDFGHKFDAIPRMQGLRTFIALPFRKSPYQANIDCYLAKDLLHDILLKLRYLRVLSLSHYDNINQLPDSLEKFIHLRYLDVSHTKIRRLPDGTCKLYNLQTLLLSCCSYLLELPQDIDKLISLRHMDLSGTKLKEMPTNLSKLKCLQTLTSFAVSKQEDGLKVGALKNFPHLQGKLSILNLQHVVDANDAFQANLKKKELIEELELEWACNTEDSRMEREVLEQLEPSSHLKQLIIKFYGGTTFPNWLGNSSFCNMVSLRISDCDHCWSLPPLGQLPSLKLLSIGRLKSLKHVGVDFYGTGSSSFQPFASLKYLKFMELSCWEEWSSASDKNTEFPSLEELHILHCPKLGGKLPSNLPSLRRLWVVECDVLELQNSNVVDNTTPLEDTKIPRKSSSDIKWLSSLHSIHIFGSPGVLSLLNYFIFGNQHSLKLFPRIRTNNNCLQFLDIKRFSNLMYFQNDALPFSLMHLHLQNCEKLEFLSPALIPNFSSLVYLTLSDSCHSLESFPLGSFPVLESLFIDNCPNLKFFSISDDDSSQNLSHLKIFHVTNCPRLESFPLGGLPTPNLQKFYVHKCKNLKCLPEQINTLTGLQELSVQELPMLQSLAEQGLPFNLRKLEVFHCWALTVASITQWGTQFLNFLLEVTIGGDDLVDALMEKQLLPTSLVSLCIRDISFLNGVGLKHLISLEYLHIANCMNLKLLPQKELLPLSLSVLSISECPLLQDSYQRNGGTNWPNVSHLPCVKINQEVII</sequence>
<dbReference type="SMART" id="SM00369">
    <property type="entry name" value="LRR_TYP"/>
    <property type="match status" value="2"/>
</dbReference>
<keyword evidence="3" id="KW-0547">Nucleotide-binding</keyword>
<dbReference type="EMBL" id="CP039352">
    <property type="protein sequence ID" value="QCE03886.1"/>
    <property type="molecule type" value="Genomic_DNA"/>
</dbReference>
<dbReference type="PANTHER" id="PTHR47186">
    <property type="entry name" value="LEUCINE-RICH REPEAT-CONTAINING PROTEIN 57"/>
    <property type="match status" value="1"/>
</dbReference>
<dbReference type="GO" id="GO:0000166">
    <property type="term" value="F:nucleotide binding"/>
    <property type="evidence" value="ECO:0007669"/>
    <property type="project" value="UniProtKB-KW"/>
</dbReference>
<evidence type="ECO:0000256" key="3">
    <source>
        <dbReference type="ARBA" id="ARBA00022741"/>
    </source>
</evidence>
<evidence type="ECO:0000256" key="2">
    <source>
        <dbReference type="ARBA" id="ARBA00022737"/>
    </source>
</evidence>
<keyword evidence="2" id="KW-0677">Repeat</keyword>
<accession>A0A4D6MQW7</accession>
<dbReference type="Pfam" id="PF18052">
    <property type="entry name" value="Rx_N"/>
    <property type="match status" value="1"/>
</dbReference>
<protein>
    <submittedName>
        <fullName evidence="7">Disease resistance protein RPM1</fullName>
    </submittedName>
</protein>
<dbReference type="Proteomes" id="UP000501690">
    <property type="component" value="Linkage Group LG8"/>
</dbReference>
<reference evidence="7 8" key="1">
    <citation type="submission" date="2019-04" db="EMBL/GenBank/DDBJ databases">
        <title>An improved genome assembly and genetic linkage map for asparagus bean, Vigna unguiculata ssp. sesquipedialis.</title>
        <authorList>
            <person name="Xia Q."/>
            <person name="Zhang R."/>
            <person name="Dong Y."/>
        </authorList>
    </citation>
    <scope>NUCLEOTIDE SEQUENCE [LARGE SCALE GENOMIC DNA]</scope>
    <source>
        <tissue evidence="7">Leaf</tissue>
    </source>
</reference>
<dbReference type="InterPro" id="IPR041118">
    <property type="entry name" value="Rx_N"/>
</dbReference>
<keyword evidence="1" id="KW-0433">Leucine-rich repeat</keyword>
<feature type="domain" description="R13L1/DRL21-like LRR repeat region" evidence="6">
    <location>
        <begin position="367"/>
        <end position="488"/>
    </location>
</feature>